<dbReference type="SUPFAM" id="SSF55785">
    <property type="entry name" value="PYP-like sensor domain (PAS domain)"/>
    <property type="match status" value="1"/>
</dbReference>
<dbReference type="Gene3D" id="3.30.450.20">
    <property type="entry name" value="PAS domain"/>
    <property type="match status" value="1"/>
</dbReference>
<organism evidence="4 5">
    <name type="scientific">Hypericibacter terrae</name>
    <dbReference type="NCBI Taxonomy" id="2602015"/>
    <lineage>
        <taxon>Bacteria</taxon>
        <taxon>Pseudomonadati</taxon>
        <taxon>Pseudomonadota</taxon>
        <taxon>Alphaproteobacteria</taxon>
        <taxon>Rhodospirillales</taxon>
        <taxon>Dongiaceae</taxon>
        <taxon>Hypericibacter</taxon>
    </lineage>
</organism>
<dbReference type="InterPro" id="IPR035965">
    <property type="entry name" value="PAS-like_dom_sf"/>
</dbReference>
<dbReference type="CDD" id="cd06170">
    <property type="entry name" value="LuxR_C_like"/>
    <property type="match status" value="1"/>
</dbReference>
<dbReference type="InterPro" id="IPR036388">
    <property type="entry name" value="WH-like_DNA-bd_sf"/>
</dbReference>
<keyword evidence="5" id="KW-1185">Reference proteome</keyword>
<dbReference type="AlphaFoldDB" id="A0A5J6MCV2"/>
<name>A0A5J6MCV2_9PROT</name>
<dbReference type="InterPro" id="IPR039420">
    <property type="entry name" value="WalR-like"/>
</dbReference>
<proteinExistence type="predicted"/>
<evidence type="ECO:0000259" key="3">
    <source>
        <dbReference type="PROSITE" id="PS50043"/>
    </source>
</evidence>
<evidence type="ECO:0000313" key="4">
    <source>
        <dbReference type="EMBL" id="QEX15112.1"/>
    </source>
</evidence>
<dbReference type="GO" id="GO:0003677">
    <property type="term" value="F:DNA binding"/>
    <property type="evidence" value="ECO:0007669"/>
    <property type="project" value="UniProtKB-KW"/>
</dbReference>
<accession>A0A5J6MCV2</accession>
<feature type="domain" description="HTH luxR-type" evidence="3">
    <location>
        <begin position="253"/>
        <end position="318"/>
    </location>
</feature>
<dbReference type="InterPro" id="IPR000792">
    <property type="entry name" value="Tscrpt_reg_LuxR_C"/>
</dbReference>
<dbReference type="KEGG" id="htq:FRZ44_03920"/>
<dbReference type="Proteomes" id="UP000326202">
    <property type="component" value="Chromosome"/>
</dbReference>
<keyword evidence="1" id="KW-0238">DNA-binding</keyword>
<evidence type="ECO:0000256" key="1">
    <source>
        <dbReference type="ARBA" id="ARBA00023125"/>
    </source>
</evidence>
<dbReference type="PANTHER" id="PTHR43214">
    <property type="entry name" value="TWO-COMPONENT RESPONSE REGULATOR"/>
    <property type="match status" value="1"/>
</dbReference>
<gene>
    <name evidence="4" type="ORF">FRZ44_03920</name>
</gene>
<evidence type="ECO:0000256" key="2">
    <source>
        <dbReference type="SAM" id="MobiDB-lite"/>
    </source>
</evidence>
<dbReference type="InterPro" id="IPR016032">
    <property type="entry name" value="Sig_transdc_resp-reg_C-effctor"/>
</dbReference>
<dbReference type="Pfam" id="PF00196">
    <property type="entry name" value="GerE"/>
    <property type="match status" value="1"/>
</dbReference>
<dbReference type="PANTHER" id="PTHR43214:SF42">
    <property type="entry name" value="TRANSCRIPTIONAL REGULATORY PROTEIN DESR"/>
    <property type="match status" value="1"/>
</dbReference>
<dbReference type="RefSeq" id="WP_225308510.1">
    <property type="nucleotide sequence ID" value="NZ_CP042906.1"/>
</dbReference>
<protein>
    <recommendedName>
        <fullName evidence="3">HTH luxR-type domain-containing protein</fullName>
    </recommendedName>
</protein>
<dbReference type="Gene3D" id="1.10.10.10">
    <property type="entry name" value="Winged helix-like DNA-binding domain superfamily/Winged helix DNA-binding domain"/>
    <property type="match status" value="1"/>
</dbReference>
<reference evidence="4 5" key="1">
    <citation type="submission" date="2019-08" db="EMBL/GenBank/DDBJ databases">
        <title>Hyperibacter terrae gen. nov., sp. nov. and Hyperibacter viscosus sp. nov., two new members in the family Rhodospirillaceae isolated from the rhizosphere of Hypericum perforatum.</title>
        <authorList>
            <person name="Noviana Z."/>
        </authorList>
    </citation>
    <scope>NUCLEOTIDE SEQUENCE [LARGE SCALE GENOMIC DNA]</scope>
    <source>
        <strain evidence="4 5">R5913</strain>
    </source>
</reference>
<dbReference type="SMART" id="SM00421">
    <property type="entry name" value="HTH_LUXR"/>
    <property type="match status" value="1"/>
</dbReference>
<dbReference type="GO" id="GO:0006355">
    <property type="term" value="P:regulation of DNA-templated transcription"/>
    <property type="evidence" value="ECO:0007669"/>
    <property type="project" value="InterPro"/>
</dbReference>
<sequence length="322" mass="34835">MLAQLRTGGEVESADTVAAIAARVEAGETPALLLVLDSAAAEASEGWISALRLRLPRLQIAIYGSFDDLAVQTWLRHGVDALIERNTPANSVLETIAFVLAGNRYISPGLFLVGSRRDAPSSLLAGAGWRSFLLEDLPVPMLIIQGERFVYANATAKTILAVNDDEIGRIRFWDRIADSRRQEVRDLVLGWQRGEPVVSRMPVTFTGSSGKAIPTEWFSAITRIAGRAAVVAICTPTPEGGEGRPGSDRSNSAGLQRPTLTLRQNDILALLANGASNKEIARRLQLSEATVKLHVHRILRVLGGKNRTEAAHLARTLGLLDR</sequence>
<dbReference type="PRINTS" id="PR00038">
    <property type="entry name" value="HTHLUXR"/>
</dbReference>
<dbReference type="SUPFAM" id="SSF46894">
    <property type="entry name" value="C-terminal effector domain of the bipartite response regulators"/>
    <property type="match status" value="1"/>
</dbReference>
<evidence type="ECO:0000313" key="5">
    <source>
        <dbReference type="Proteomes" id="UP000326202"/>
    </source>
</evidence>
<dbReference type="PROSITE" id="PS50043">
    <property type="entry name" value="HTH_LUXR_2"/>
    <property type="match status" value="1"/>
</dbReference>
<dbReference type="EMBL" id="CP042906">
    <property type="protein sequence ID" value="QEX15112.1"/>
    <property type="molecule type" value="Genomic_DNA"/>
</dbReference>
<feature type="region of interest" description="Disordered" evidence="2">
    <location>
        <begin position="236"/>
        <end position="256"/>
    </location>
</feature>